<proteinExistence type="predicted"/>
<dbReference type="AlphaFoldDB" id="A0A6M3XYX6"/>
<reference evidence="1" key="1">
    <citation type="submission" date="2020-03" db="EMBL/GenBank/DDBJ databases">
        <title>The deep terrestrial virosphere.</title>
        <authorList>
            <person name="Holmfeldt K."/>
            <person name="Nilsson E."/>
            <person name="Simone D."/>
            <person name="Lopez-Fernandez M."/>
            <person name="Wu X."/>
            <person name="de Brujin I."/>
            <person name="Lundin D."/>
            <person name="Andersson A."/>
            <person name="Bertilsson S."/>
            <person name="Dopson M."/>
        </authorList>
    </citation>
    <scope>NUCLEOTIDE SEQUENCE</scope>
    <source>
        <strain evidence="1">TM448B03012</strain>
    </source>
</reference>
<name>A0A6M3XYX6_9ZZZZ</name>
<dbReference type="EMBL" id="MT144984">
    <property type="protein sequence ID" value="QJI02228.1"/>
    <property type="molecule type" value="Genomic_DNA"/>
</dbReference>
<evidence type="ECO:0000313" key="1">
    <source>
        <dbReference type="EMBL" id="QJI02228.1"/>
    </source>
</evidence>
<accession>A0A6M3XYX6</accession>
<gene>
    <name evidence="1" type="ORF">TM448B03012_0012</name>
</gene>
<sequence>MNEMKLFRVTIKGGTSGTGTDYHNVYVVANDPTGAYEIYRAFLDKKDLCFSDAREMEKIELIADQDHYGDCGTLLFLSVLKDTPK</sequence>
<protein>
    <submittedName>
        <fullName evidence="1">Uncharacterized protein</fullName>
    </submittedName>
</protein>
<organism evidence="1">
    <name type="scientific">viral metagenome</name>
    <dbReference type="NCBI Taxonomy" id="1070528"/>
    <lineage>
        <taxon>unclassified sequences</taxon>
        <taxon>metagenomes</taxon>
        <taxon>organismal metagenomes</taxon>
    </lineage>
</organism>